<name>A0AAV7NX32_PLEWA</name>
<comment type="caution">
    <text evidence="2">The sequence shown here is derived from an EMBL/GenBank/DDBJ whole genome shotgun (WGS) entry which is preliminary data.</text>
</comment>
<dbReference type="EMBL" id="JANPWB010000012">
    <property type="protein sequence ID" value="KAJ1119632.1"/>
    <property type="molecule type" value="Genomic_DNA"/>
</dbReference>
<gene>
    <name evidence="2" type="ORF">NDU88_007817</name>
</gene>
<dbReference type="Gene3D" id="3.30.70.1820">
    <property type="entry name" value="L1 transposable element, RRM domain"/>
    <property type="match status" value="1"/>
</dbReference>
<sequence>MAVQAVPLCPESSTAPLPPMEATDRILQEIAAVGRRLGVMDAKISDLTVAPTSIGADIAGFWETVTNLDQRLSVVEDQVAVLPVQEAELRSLRAKVTDLEDRRRRENVLFFGIPEHKEGSDIKTFLKTALPEITGLAFSPPLEFPQAHVIGSIHKVDPQ</sequence>
<reference evidence="2" key="1">
    <citation type="journal article" date="2022" name="bioRxiv">
        <title>Sequencing and chromosome-scale assembly of the giantPleurodeles waltlgenome.</title>
        <authorList>
            <person name="Brown T."/>
            <person name="Elewa A."/>
            <person name="Iarovenko S."/>
            <person name="Subramanian E."/>
            <person name="Araus A.J."/>
            <person name="Petzold A."/>
            <person name="Susuki M."/>
            <person name="Suzuki K.-i.T."/>
            <person name="Hayashi T."/>
            <person name="Toyoda A."/>
            <person name="Oliveira C."/>
            <person name="Osipova E."/>
            <person name="Leigh N.D."/>
            <person name="Simon A."/>
            <person name="Yun M.H."/>
        </authorList>
    </citation>
    <scope>NUCLEOTIDE SEQUENCE</scope>
    <source>
        <strain evidence="2">20211129_DDA</strain>
        <tissue evidence="2">Liver</tissue>
    </source>
</reference>
<organism evidence="2 3">
    <name type="scientific">Pleurodeles waltl</name>
    <name type="common">Iberian ribbed newt</name>
    <dbReference type="NCBI Taxonomy" id="8319"/>
    <lineage>
        <taxon>Eukaryota</taxon>
        <taxon>Metazoa</taxon>
        <taxon>Chordata</taxon>
        <taxon>Craniata</taxon>
        <taxon>Vertebrata</taxon>
        <taxon>Euteleostomi</taxon>
        <taxon>Amphibia</taxon>
        <taxon>Batrachia</taxon>
        <taxon>Caudata</taxon>
        <taxon>Salamandroidea</taxon>
        <taxon>Salamandridae</taxon>
        <taxon>Pleurodelinae</taxon>
        <taxon>Pleurodeles</taxon>
    </lineage>
</organism>
<keyword evidence="1" id="KW-0175">Coiled coil</keyword>
<dbReference type="Proteomes" id="UP001066276">
    <property type="component" value="Chromosome 8"/>
</dbReference>
<dbReference type="AlphaFoldDB" id="A0AAV7NX32"/>
<feature type="coiled-coil region" evidence="1">
    <location>
        <begin position="82"/>
        <end position="109"/>
    </location>
</feature>
<keyword evidence="3" id="KW-1185">Reference proteome</keyword>
<protein>
    <submittedName>
        <fullName evidence="2">Uncharacterized protein</fullName>
    </submittedName>
</protein>
<evidence type="ECO:0000256" key="1">
    <source>
        <dbReference type="SAM" id="Coils"/>
    </source>
</evidence>
<accession>A0AAV7NX32</accession>
<proteinExistence type="predicted"/>
<evidence type="ECO:0000313" key="3">
    <source>
        <dbReference type="Proteomes" id="UP001066276"/>
    </source>
</evidence>
<evidence type="ECO:0000313" key="2">
    <source>
        <dbReference type="EMBL" id="KAJ1119632.1"/>
    </source>
</evidence>